<protein>
    <submittedName>
        <fullName evidence="6">Small subunit (SSU) processome component</fullName>
    </submittedName>
</protein>
<keyword evidence="2" id="KW-0539">Nucleus</keyword>
<feature type="compositionally biased region" description="Acidic residues" evidence="4">
    <location>
        <begin position="474"/>
        <end position="486"/>
    </location>
</feature>
<sequence>MGKAKASKHHASNISSTANPASSSTVTHASKSSILKCSFSPSRFQLHLFASIIQGLDSQHLRVHDTNTGRLRCDHAIETKAALTCLDWGYYGFDISEKDGSASKKKRKRDDASSGTGFGPRNDKISLAFGTNTSEIQFYSVSQAKVLGRLKDGHTQGIRDLKFVQDGLSGECWSVGGDSKLVQWNLKTKEALRTISVPGGSADALCPFTTSVIVASNMVYLLDPASGSPPPFFNASTNKVHSIIPRKLSFSKQKMFLTAAETDRHMIVFEENSRTPVGRLNTLSEVVSIDYYHSSTPIAKSTALSTLSERLWEPREILAVVNKDGVLELFAEPFDFETPGPDLDNTKAKFKNTTRRCVAQIKINRNVNESTLFPLINASFRENSIVLAWVEGATNVVFDILQWRDESNGQLLFKGETMFAKGGAAKAVGATGTNGVKDMELTQPDESHAVVTNGSGPEDVVMTDLQPEVIDISSAEEESEDSEDDVLAGRQQDSSTTTPADGGENELEMDGDEVGVKAAEGRLQDEEQQVPGSEAPSFGELLRANSQNVVDVRPPSEDPDLQSLVPPTEDKNMQQPPSGLSLGTVLTQSLRTNDKNLLETCFHVKDLSTIRATIQRLDSHFASDLLQRLAERLHSRPGRAGSLMVWVQWTLIAHGGYLASQPEVMRKLSSLHRVVKERAASLQSLLSLKGKLDMLEAQMNLRRTQQSKFHSDENEDEDAVIYVEGEEDSDSTDNSASTDAEGEVDVADPLVREKAISRSGSKPKGANLGSDNGDSGADMPVTNGHLTDSEQDNGSEEDEDEEDEDEGMFDEEASSTDQDSGGEEVEDEVDYDDHDTEVDSSDTDMSPPPERRAKRLVLDSGR</sequence>
<comment type="caution">
    <text evidence="6">The sequence shown here is derived from an EMBL/GenBank/DDBJ whole genome shotgun (WGS) entry which is preliminary data.</text>
</comment>
<feature type="compositionally biased region" description="Acidic residues" evidence="4">
    <location>
        <begin position="789"/>
        <end position="842"/>
    </location>
</feature>
<dbReference type="SUPFAM" id="SSF50978">
    <property type="entry name" value="WD40 repeat-like"/>
    <property type="match status" value="1"/>
</dbReference>
<dbReference type="PANTHER" id="PTHR44267">
    <property type="entry name" value="WD REPEAT-CONTAINING PROTEIN 43"/>
    <property type="match status" value="1"/>
</dbReference>
<evidence type="ECO:0000259" key="5">
    <source>
        <dbReference type="Pfam" id="PF04003"/>
    </source>
</evidence>
<dbReference type="InterPro" id="IPR036322">
    <property type="entry name" value="WD40_repeat_dom_sf"/>
</dbReference>
<comment type="subcellular location">
    <subcellularLocation>
        <location evidence="1">Nucleus</location>
    </subcellularLocation>
</comment>
<name>A0AA43QT85_9LECA</name>
<evidence type="ECO:0000313" key="7">
    <source>
        <dbReference type="Proteomes" id="UP001161017"/>
    </source>
</evidence>
<dbReference type="Proteomes" id="UP001161017">
    <property type="component" value="Unassembled WGS sequence"/>
</dbReference>
<dbReference type="Gene3D" id="2.130.10.10">
    <property type="entry name" value="YVTN repeat-like/Quinoprotein amine dehydrogenase"/>
    <property type="match status" value="1"/>
</dbReference>
<dbReference type="AlphaFoldDB" id="A0AA43QT85"/>
<dbReference type="InterPro" id="IPR007148">
    <property type="entry name" value="SSU_processome_Utp12"/>
</dbReference>
<dbReference type="GO" id="GO:0000462">
    <property type="term" value="P:maturation of SSU-rRNA from tricistronic rRNA transcript (SSU-rRNA, 5.8S rRNA, LSU-rRNA)"/>
    <property type="evidence" value="ECO:0007669"/>
    <property type="project" value="TreeGrafter"/>
</dbReference>
<accession>A0AA43QT85</accession>
<dbReference type="PANTHER" id="PTHR44267:SF1">
    <property type="entry name" value="WD REPEAT-CONTAINING PROTEIN 43"/>
    <property type="match status" value="1"/>
</dbReference>
<proteinExistence type="inferred from homology"/>
<feature type="region of interest" description="Disordered" evidence="4">
    <location>
        <begin position="724"/>
        <end position="862"/>
    </location>
</feature>
<feature type="region of interest" description="Disordered" evidence="4">
    <location>
        <begin position="474"/>
        <end position="508"/>
    </location>
</feature>
<feature type="domain" description="Small-subunit processome Utp12" evidence="5">
    <location>
        <begin position="593"/>
        <end position="696"/>
    </location>
</feature>
<dbReference type="InterPro" id="IPR015943">
    <property type="entry name" value="WD40/YVTN_repeat-like_dom_sf"/>
</dbReference>
<evidence type="ECO:0000256" key="2">
    <source>
        <dbReference type="ARBA" id="ARBA00023242"/>
    </source>
</evidence>
<dbReference type="InterPro" id="IPR052414">
    <property type="entry name" value="U3_snoRNA-assoc_WDR"/>
</dbReference>
<evidence type="ECO:0000256" key="1">
    <source>
        <dbReference type="ARBA" id="ARBA00004123"/>
    </source>
</evidence>
<feature type="region of interest" description="Disordered" evidence="4">
    <location>
        <begin position="550"/>
        <end position="577"/>
    </location>
</feature>
<feature type="region of interest" description="Disordered" evidence="4">
    <location>
        <begin position="1"/>
        <end position="25"/>
    </location>
</feature>
<organism evidence="6 7">
    <name type="scientific">Ramalina farinacea</name>
    <dbReference type="NCBI Taxonomy" id="258253"/>
    <lineage>
        <taxon>Eukaryota</taxon>
        <taxon>Fungi</taxon>
        <taxon>Dikarya</taxon>
        <taxon>Ascomycota</taxon>
        <taxon>Pezizomycotina</taxon>
        <taxon>Lecanoromycetes</taxon>
        <taxon>OSLEUM clade</taxon>
        <taxon>Lecanoromycetidae</taxon>
        <taxon>Lecanorales</taxon>
        <taxon>Lecanorineae</taxon>
        <taxon>Ramalinaceae</taxon>
        <taxon>Ramalina</taxon>
    </lineage>
</organism>
<gene>
    <name evidence="6" type="primary">UTP5</name>
    <name evidence="6" type="ORF">OHK93_003268</name>
</gene>
<dbReference type="GO" id="GO:0032040">
    <property type="term" value="C:small-subunit processome"/>
    <property type="evidence" value="ECO:0007669"/>
    <property type="project" value="UniProtKB-ARBA"/>
</dbReference>
<reference evidence="6" key="1">
    <citation type="journal article" date="2023" name="Genome Biol. Evol.">
        <title>First Whole Genome Sequence and Flow Cytometry Genome Size Data for the Lichen-Forming Fungus Ramalina farinacea (Ascomycota).</title>
        <authorList>
            <person name="Llewellyn T."/>
            <person name="Mian S."/>
            <person name="Hill R."/>
            <person name="Leitch I.J."/>
            <person name="Gaya E."/>
        </authorList>
    </citation>
    <scope>NUCLEOTIDE SEQUENCE</scope>
    <source>
        <strain evidence="6">LIQ254RAFAR</strain>
    </source>
</reference>
<evidence type="ECO:0000256" key="3">
    <source>
        <dbReference type="ARBA" id="ARBA00038335"/>
    </source>
</evidence>
<dbReference type="Pfam" id="PF04003">
    <property type="entry name" value="Utp12"/>
    <property type="match status" value="1"/>
</dbReference>
<evidence type="ECO:0000313" key="6">
    <source>
        <dbReference type="EMBL" id="MDI1492057.1"/>
    </source>
</evidence>
<dbReference type="EMBL" id="JAPUFD010000016">
    <property type="protein sequence ID" value="MDI1492057.1"/>
    <property type="molecule type" value="Genomic_DNA"/>
</dbReference>
<evidence type="ECO:0000256" key="4">
    <source>
        <dbReference type="SAM" id="MobiDB-lite"/>
    </source>
</evidence>
<keyword evidence="7" id="KW-1185">Reference proteome</keyword>
<feature type="compositionally biased region" description="Basic residues" evidence="4">
    <location>
        <begin position="1"/>
        <end position="11"/>
    </location>
</feature>
<comment type="similarity">
    <text evidence="3">Belongs to the UTP5 family.</text>
</comment>